<comment type="caution">
    <text evidence="5">The sequence shown here is derived from an EMBL/GenBank/DDBJ whole genome shotgun (WGS) entry which is preliminary data.</text>
</comment>
<accession>A0ABX0IEH9</accession>
<dbReference type="InterPro" id="IPR010998">
    <property type="entry name" value="Integrase_recombinase_N"/>
</dbReference>
<dbReference type="Pfam" id="PF17293">
    <property type="entry name" value="Arm-DNA-bind_5"/>
    <property type="match status" value="1"/>
</dbReference>
<proteinExistence type="inferred from homology"/>
<keyword evidence="6" id="KW-1185">Reference proteome</keyword>
<dbReference type="Pfam" id="PF13102">
    <property type="entry name" value="Phage_int_SAM_5"/>
    <property type="match status" value="1"/>
</dbReference>
<evidence type="ECO:0000259" key="4">
    <source>
        <dbReference type="PROSITE" id="PS51898"/>
    </source>
</evidence>
<keyword evidence="2" id="KW-0238">DNA-binding</keyword>
<reference evidence="5 6" key="1">
    <citation type="submission" date="2020-02" db="EMBL/GenBank/DDBJ databases">
        <authorList>
            <person name="Chen W.-M."/>
        </authorList>
    </citation>
    <scope>NUCLEOTIDE SEQUENCE [LARGE SCALE GENOMIC DNA]</scope>
    <source>
        <strain evidence="5 6">TWA-26</strain>
    </source>
</reference>
<dbReference type="InterPro" id="IPR002104">
    <property type="entry name" value="Integrase_catalytic"/>
</dbReference>
<organism evidence="5 6">
    <name type="scientific">Flavobacterium celericrescens</name>
    <dbReference type="NCBI Taxonomy" id="2709780"/>
    <lineage>
        <taxon>Bacteria</taxon>
        <taxon>Pseudomonadati</taxon>
        <taxon>Bacteroidota</taxon>
        <taxon>Flavobacteriia</taxon>
        <taxon>Flavobacteriales</taxon>
        <taxon>Flavobacteriaceae</taxon>
        <taxon>Flavobacterium</taxon>
    </lineage>
</organism>
<evidence type="ECO:0000256" key="2">
    <source>
        <dbReference type="ARBA" id="ARBA00023125"/>
    </source>
</evidence>
<dbReference type="SUPFAM" id="SSF56349">
    <property type="entry name" value="DNA breaking-rejoining enzymes"/>
    <property type="match status" value="1"/>
</dbReference>
<dbReference type="PANTHER" id="PTHR30349">
    <property type="entry name" value="PHAGE INTEGRASE-RELATED"/>
    <property type="match status" value="1"/>
</dbReference>
<evidence type="ECO:0000313" key="5">
    <source>
        <dbReference type="EMBL" id="NHM05479.1"/>
    </source>
</evidence>
<dbReference type="RefSeq" id="WP_166237495.1">
    <property type="nucleotide sequence ID" value="NZ_JAAJBV010000012.1"/>
</dbReference>
<dbReference type="Gene3D" id="1.10.443.10">
    <property type="entry name" value="Intergrase catalytic core"/>
    <property type="match status" value="1"/>
</dbReference>
<evidence type="ECO:0000256" key="3">
    <source>
        <dbReference type="ARBA" id="ARBA00023172"/>
    </source>
</evidence>
<sequence length="417" mass="48755">MKAKITVHIYAKTSKANKNGQLPIYFRLTVNGERFEFSTKKFIDKSKWSAEQSKMKGNSEEARTINNYLDLMKSKIFDIQMELIHKNEDLTIENFKSKLTGAQERERMIIPIYQSHNDKIKDLIGNGYAYGTLERFKISLKHLQEFIIWKYNINDISINKIDYAFVTEFEFYLRSVKKCNNNTAVKYVRNFRKIIKICLDNDWLDKDPTTRYEGKMKEVERDFLTEEELLKIYNKKISSQRLQLVRDIFIFSCYTGLAYIDVKGLKKDHIGIGIDGEKWIFKNRQKTDTKSKIPVLPIAQEIIEKYSNHPKCLNEDTILPILTNQKMNAYLKEIGDLCDIPKEITFHMARHTFATSVTLTNGVPIETVSKMLGHKNLHTTQHYAKVLDRKVSEDMKILKDKFSILDNNILKKSSVTS</sequence>
<protein>
    <submittedName>
        <fullName evidence="5">Site-specific integrase</fullName>
    </submittedName>
</protein>
<dbReference type="Proteomes" id="UP000761423">
    <property type="component" value="Unassembled WGS sequence"/>
</dbReference>
<dbReference type="InterPro" id="IPR013762">
    <property type="entry name" value="Integrase-like_cat_sf"/>
</dbReference>
<dbReference type="Pfam" id="PF00589">
    <property type="entry name" value="Phage_integrase"/>
    <property type="match status" value="1"/>
</dbReference>
<feature type="domain" description="Tyr recombinase" evidence="4">
    <location>
        <begin position="219"/>
        <end position="400"/>
    </location>
</feature>
<keyword evidence="3" id="KW-0233">DNA recombination</keyword>
<dbReference type="InterPro" id="IPR050090">
    <property type="entry name" value="Tyrosine_recombinase_XerCD"/>
</dbReference>
<evidence type="ECO:0000313" key="6">
    <source>
        <dbReference type="Proteomes" id="UP000761423"/>
    </source>
</evidence>
<evidence type="ECO:0000256" key="1">
    <source>
        <dbReference type="ARBA" id="ARBA00008857"/>
    </source>
</evidence>
<gene>
    <name evidence="5" type="ORF">G4L40_12275</name>
</gene>
<dbReference type="PROSITE" id="PS51898">
    <property type="entry name" value="TYR_RECOMBINASE"/>
    <property type="match status" value="1"/>
</dbReference>
<dbReference type="EMBL" id="JAAJBV010000012">
    <property type="protein sequence ID" value="NHM05479.1"/>
    <property type="molecule type" value="Genomic_DNA"/>
</dbReference>
<dbReference type="InterPro" id="IPR011010">
    <property type="entry name" value="DNA_brk_join_enz"/>
</dbReference>
<dbReference type="InterPro" id="IPR025269">
    <property type="entry name" value="SAM-like_dom"/>
</dbReference>
<dbReference type="InterPro" id="IPR035386">
    <property type="entry name" value="Arm-DNA-bind_5"/>
</dbReference>
<dbReference type="Gene3D" id="1.10.150.130">
    <property type="match status" value="1"/>
</dbReference>
<name>A0ABX0IEH9_9FLAO</name>
<dbReference type="CDD" id="cd01185">
    <property type="entry name" value="INTN1_C_like"/>
    <property type="match status" value="1"/>
</dbReference>
<dbReference type="PANTHER" id="PTHR30349:SF64">
    <property type="entry name" value="PROPHAGE INTEGRASE INTD-RELATED"/>
    <property type="match status" value="1"/>
</dbReference>
<comment type="similarity">
    <text evidence="1">Belongs to the 'phage' integrase family.</text>
</comment>